<keyword evidence="7 10" id="KW-0443">Lipid metabolism</keyword>
<dbReference type="GO" id="GO:0034625">
    <property type="term" value="P:fatty acid elongation, monounsaturated fatty acid"/>
    <property type="evidence" value="ECO:0007669"/>
    <property type="project" value="TreeGrafter"/>
</dbReference>
<reference evidence="11" key="1">
    <citation type="submission" date="2020-11" db="EMBL/GenBank/DDBJ databases">
        <authorList>
            <person name="Tran Van P."/>
        </authorList>
    </citation>
    <scope>NUCLEOTIDE SEQUENCE</scope>
</reference>
<evidence type="ECO:0000256" key="5">
    <source>
        <dbReference type="ARBA" id="ARBA00022832"/>
    </source>
</evidence>
<comment type="subcellular location">
    <subcellularLocation>
        <location evidence="1">Membrane</location>
        <topology evidence="1">Multi-pass membrane protein</topology>
    </subcellularLocation>
</comment>
<feature type="transmembrane region" description="Helical" evidence="10">
    <location>
        <begin position="64"/>
        <end position="81"/>
    </location>
</feature>
<evidence type="ECO:0000313" key="12">
    <source>
        <dbReference type="Proteomes" id="UP000728032"/>
    </source>
</evidence>
<dbReference type="PANTHER" id="PTHR11157:SF69">
    <property type="entry name" value="ELONGATION OF VERY LONG CHAIN FATTY ACIDS PROTEIN 7"/>
    <property type="match status" value="1"/>
</dbReference>
<evidence type="ECO:0000256" key="10">
    <source>
        <dbReference type="RuleBase" id="RU361115"/>
    </source>
</evidence>
<protein>
    <recommendedName>
        <fullName evidence="10">Elongation of very long chain fatty acids protein</fullName>
        <ecNumber evidence="10">2.3.1.199</ecNumber>
    </recommendedName>
    <alternativeName>
        <fullName evidence="10">Very-long-chain 3-oxoacyl-CoA synthase</fullName>
    </alternativeName>
</protein>
<keyword evidence="8 10" id="KW-0472">Membrane</keyword>
<evidence type="ECO:0000256" key="9">
    <source>
        <dbReference type="ARBA" id="ARBA00023160"/>
    </source>
</evidence>
<proteinExistence type="inferred from homology"/>
<evidence type="ECO:0000256" key="8">
    <source>
        <dbReference type="ARBA" id="ARBA00023136"/>
    </source>
</evidence>
<feature type="transmembrane region" description="Helical" evidence="10">
    <location>
        <begin position="31"/>
        <end position="52"/>
    </location>
</feature>
<feature type="transmembrane region" description="Helical" evidence="10">
    <location>
        <begin position="231"/>
        <end position="253"/>
    </location>
</feature>
<evidence type="ECO:0000256" key="2">
    <source>
        <dbReference type="ARBA" id="ARBA00022516"/>
    </source>
</evidence>
<dbReference type="GO" id="GO:0009922">
    <property type="term" value="F:fatty acid elongase activity"/>
    <property type="evidence" value="ECO:0007669"/>
    <property type="project" value="UniProtKB-EC"/>
</dbReference>
<dbReference type="GO" id="GO:0005789">
    <property type="term" value="C:endoplasmic reticulum membrane"/>
    <property type="evidence" value="ECO:0007669"/>
    <property type="project" value="TreeGrafter"/>
</dbReference>
<dbReference type="PANTHER" id="PTHR11157">
    <property type="entry name" value="FATTY ACID ACYL TRANSFERASE-RELATED"/>
    <property type="match status" value="1"/>
</dbReference>
<dbReference type="GO" id="GO:0030148">
    <property type="term" value="P:sphingolipid biosynthetic process"/>
    <property type="evidence" value="ECO:0007669"/>
    <property type="project" value="TreeGrafter"/>
</dbReference>
<feature type="transmembrane region" description="Helical" evidence="10">
    <location>
        <begin position="164"/>
        <end position="192"/>
    </location>
</feature>
<accession>A0A7R9QXD6</accession>
<keyword evidence="2 10" id="KW-0444">Lipid biosynthesis</keyword>
<dbReference type="OrthoDB" id="434092at2759"/>
<dbReference type="AlphaFoldDB" id="A0A7R9QXD6"/>
<evidence type="ECO:0000256" key="4">
    <source>
        <dbReference type="ARBA" id="ARBA00022692"/>
    </source>
</evidence>
<dbReference type="Pfam" id="PF01151">
    <property type="entry name" value="ELO"/>
    <property type="match status" value="1"/>
</dbReference>
<dbReference type="GO" id="GO:0042761">
    <property type="term" value="P:very long-chain fatty acid biosynthetic process"/>
    <property type="evidence" value="ECO:0007669"/>
    <property type="project" value="TreeGrafter"/>
</dbReference>
<name>A0A7R9QXD6_9ACAR</name>
<evidence type="ECO:0000313" key="11">
    <source>
        <dbReference type="EMBL" id="CAD7662012.1"/>
    </source>
</evidence>
<keyword evidence="3 10" id="KW-0808">Transferase</keyword>
<comment type="catalytic activity">
    <reaction evidence="10">
        <text>a very-long-chain acyl-CoA + malonyl-CoA + H(+) = a very-long-chain 3-oxoacyl-CoA + CO2 + CoA</text>
        <dbReference type="Rhea" id="RHEA:32727"/>
        <dbReference type="ChEBI" id="CHEBI:15378"/>
        <dbReference type="ChEBI" id="CHEBI:16526"/>
        <dbReference type="ChEBI" id="CHEBI:57287"/>
        <dbReference type="ChEBI" id="CHEBI:57384"/>
        <dbReference type="ChEBI" id="CHEBI:90725"/>
        <dbReference type="ChEBI" id="CHEBI:90736"/>
        <dbReference type="EC" id="2.3.1.199"/>
    </reaction>
</comment>
<dbReference type="GO" id="GO:0034626">
    <property type="term" value="P:fatty acid elongation, polyunsaturated fatty acid"/>
    <property type="evidence" value="ECO:0007669"/>
    <property type="project" value="TreeGrafter"/>
</dbReference>
<dbReference type="Proteomes" id="UP000728032">
    <property type="component" value="Unassembled WGS sequence"/>
</dbReference>
<organism evidence="11">
    <name type="scientific">Oppiella nova</name>
    <dbReference type="NCBI Taxonomy" id="334625"/>
    <lineage>
        <taxon>Eukaryota</taxon>
        <taxon>Metazoa</taxon>
        <taxon>Ecdysozoa</taxon>
        <taxon>Arthropoda</taxon>
        <taxon>Chelicerata</taxon>
        <taxon>Arachnida</taxon>
        <taxon>Acari</taxon>
        <taxon>Acariformes</taxon>
        <taxon>Sarcoptiformes</taxon>
        <taxon>Oribatida</taxon>
        <taxon>Brachypylina</taxon>
        <taxon>Oppioidea</taxon>
        <taxon>Oppiidae</taxon>
        <taxon>Oppiella</taxon>
    </lineage>
</organism>
<dbReference type="GO" id="GO:0019367">
    <property type="term" value="P:fatty acid elongation, saturated fatty acid"/>
    <property type="evidence" value="ECO:0007669"/>
    <property type="project" value="TreeGrafter"/>
</dbReference>
<dbReference type="EC" id="2.3.1.199" evidence="10"/>
<dbReference type="EMBL" id="OC940767">
    <property type="protein sequence ID" value="CAD7662012.1"/>
    <property type="molecule type" value="Genomic_DNA"/>
</dbReference>
<feature type="non-terminal residue" evidence="11">
    <location>
        <position position="1"/>
    </location>
</feature>
<keyword evidence="5 10" id="KW-0276">Fatty acid metabolism</keyword>
<evidence type="ECO:0000256" key="3">
    <source>
        <dbReference type="ARBA" id="ARBA00022679"/>
    </source>
</evidence>
<dbReference type="EMBL" id="CAJPVJ010025942">
    <property type="protein sequence ID" value="CAG2179148.1"/>
    <property type="molecule type" value="Genomic_DNA"/>
</dbReference>
<comment type="similarity">
    <text evidence="10">Belongs to the ELO family.</text>
</comment>
<keyword evidence="9 10" id="KW-0275">Fatty acid biosynthesis</keyword>
<evidence type="ECO:0000256" key="6">
    <source>
        <dbReference type="ARBA" id="ARBA00022989"/>
    </source>
</evidence>
<evidence type="ECO:0000256" key="1">
    <source>
        <dbReference type="ARBA" id="ARBA00004141"/>
    </source>
</evidence>
<sequence length="275" mass="32624">PNTSTFYWLHQYWDEPSDPRTRNYFLVHPSMISMALLMIVYMLLVVVIIPGFMRNRKPFNLKGLIIGYDVLMVLINGYFFAKTLQISCFGLEMWNFKNTKGDTSPKAMEFIDTAYYYYLSKLVDMVDTFFMAFRKKNSHISFLHVWHHISLPSAGWMFMKYNPYMPTICIIPIINTFIHVIMYSYYALAALGPQYQKYLWWKRYITQIQLIQFLCVMSWFVVVYYKQTDLPIGYMACNFGNAVFLYVLFAGFYRSSYKQKVAQTATKTHKTLKTQ</sequence>
<keyword evidence="6 10" id="KW-1133">Transmembrane helix</keyword>
<feature type="transmembrane region" description="Helical" evidence="10">
    <location>
        <begin position="204"/>
        <end position="225"/>
    </location>
</feature>
<evidence type="ECO:0000256" key="7">
    <source>
        <dbReference type="ARBA" id="ARBA00023098"/>
    </source>
</evidence>
<keyword evidence="4 10" id="KW-0812">Transmembrane</keyword>
<keyword evidence="12" id="KW-1185">Reference proteome</keyword>
<dbReference type="InterPro" id="IPR002076">
    <property type="entry name" value="ELO_fam"/>
</dbReference>
<gene>
    <name evidence="11" type="ORF">ONB1V03_LOCUS18572</name>
</gene>